<dbReference type="PIRSF" id="PIRSF038958">
    <property type="entry name" value="PG_synth_SpoVB"/>
    <property type="match status" value="1"/>
</dbReference>
<feature type="transmembrane region" description="Helical" evidence="6">
    <location>
        <begin position="430"/>
        <end position="446"/>
    </location>
</feature>
<feature type="transmembrane region" description="Helical" evidence="6">
    <location>
        <begin position="492"/>
        <end position="512"/>
    </location>
</feature>
<evidence type="ECO:0000313" key="8">
    <source>
        <dbReference type="Proteomes" id="UP000182508"/>
    </source>
</evidence>
<dbReference type="PANTHER" id="PTHR30250">
    <property type="entry name" value="PST FAMILY PREDICTED COLANIC ACID TRANSPORTER"/>
    <property type="match status" value="1"/>
</dbReference>
<feature type="transmembrane region" description="Helical" evidence="6">
    <location>
        <begin position="366"/>
        <end position="386"/>
    </location>
</feature>
<reference evidence="7 8" key="1">
    <citation type="submission" date="2016-10" db="EMBL/GenBank/DDBJ databases">
        <authorList>
            <person name="de Groot N.N."/>
        </authorList>
    </citation>
    <scope>NUCLEOTIDE SEQUENCE [LARGE SCALE GENOMIC DNA]</scope>
    <source>
        <strain evidence="7 8">A-4</strain>
    </source>
</reference>
<evidence type="ECO:0000256" key="3">
    <source>
        <dbReference type="ARBA" id="ARBA00022692"/>
    </source>
</evidence>
<feature type="transmembrane region" description="Helical" evidence="6">
    <location>
        <begin position="452"/>
        <end position="471"/>
    </location>
</feature>
<dbReference type="GO" id="GO:0005886">
    <property type="term" value="C:plasma membrane"/>
    <property type="evidence" value="ECO:0007669"/>
    <property type="project" value="UniProtKB-SubCell"/>
</dbReference>
<keyword evidence="2" id="KW-1003">Cell membrane</keyword>
<dbReference type="Pfam" id="PF01943">
    <property type="entry name" value="Polysacc_synt"/>
    <property type="match status" value="1"/>
</dbReference>
<feature type="transmembrane region" description="Helical" evidence="6">
    <location>
        <begin position="275"/>
        <end position="297"/>
    </location>
</feature>
<evidence type="ECO:0000256" key="1">
    <source>
        <dbReference type="ARBA" id="ARBA00004651"/>
    </source>
</evidence>
<evidence type="ECO:0000256" key="5">
    <source>
        <dbReference type="ARBA" id="ARBA00023136"/>
    </source>
</evidence>
<feature type="transmembrane region" description="Helical" evidence="6">
    <location>
        <begin position="325"/>
        <end position="345"/>
    </location>
</feature>
<dbReference type="PANTHER" id="PTHR30250:SF21">
    <property type="entry name" value="LIPID II FLIPPASE MURJ"/>
    <property type="match status" value="1"/>
</dbReference>
<protein>
    <submittedName>
        <fullName evidence="7">Membrane protein involved in the export of O-antigen and teichoic acid</fullName>
    </submittedName>
</protein>
<keyword evidence="8" id="KW-1185">Reference proteome</keyword>
<name>A0A1G6CL21_9STRE</name>
<evidence type="ECO:0000256" key="6">
    <source>
        <dbReference type="SAM" id="Phobius"/>
    </source>
</evidence>
<sequence>MLAFYKSQAKVYNKKYQTFGKIIMTEEKSQLTQQQQMVRGTAWLTASNFISRLLGAFYIIPWYAWMGSHAEQANALFGMGYNVYAIFLLISTAGIPVAIAKQVSKYNTIGQGETSFYLLRKVLSVMLGLGFVFALIMYAGSPALAAWSGGGQDLVRVMKSLSWAVLIFPAMSVLRGFFQGFNNLKPYAMSQIAEQVIRVIWMLLTAFFIMKMGSGDYITAVIQSTFAAFIGMIASVAVLVFYLWREGKLMAIFAKKPETVDLNTTSLLIETFKEAIPFIITGSAIQLFQLVDQWSFINTMTMFTDYSNTQLQVLYAYFSSNPNKITMILISIATAIAGAGIPLLTENFVNNDKKAAAHLIIHNIQMLLMVLTPALLGSIILAKPLYTLFYGTPSTTALGLFIASLIQVIFLSLYSLLGPMLQALFENRKAILYFVYGMVIKIVLQIPSIYLFHAYGPLVSTTIGLTVPIYLMYKQIHAVTRFNRRAVLKGSLLIAILSVIMGLVVTLGYYGLNFVISPDTRLSSVLYLLILGALGIAVYGFLALVTKLLDKLIGQRAETLRQKLHLQ</sequence>
<comment type="subcellular location">
    <subcellularLocation>
        <location evidence="1">Cell membrane</location>
        <topology evidence="1">Multi-pass membrane protein</topology>
    </subcellularLocation>
</comment>
<dbReference type="InterPro" id="IPR050833">
    <property type="entry name" value="Poly_Biosynth_Transport"/>
</dbReference>
<gene>
    <name evidence="7" type="ORF">SAMN02910293_01668</name>
</gene>
<dbReference type="Proteomes" id="UP000182508">
    <property type="component" value="Unassembled WGS sequence"/>
</dbReference>
<evidence type="ECO:0000256" key="2">
    <source>
        <dbReference type="ARBA" id="ARBA00022475"/>
    </source>
</evidence>
<feature type="transmembrane region" description="Helical" evidence="6">
    <location>
        <begin position="160"/>
        <end position="178"/>
    </location>
</feature>
<feature type="transmembrane region" description="Helical" evidence="6">
    <location>
        <begin position="199"/>
        <end position="220"/>
    </location>
</feature>
<keyword evidence="4 6" id="KW-1133">Transmembrane helix</keyword>
<feature type="transmembrane region" description="Helical" evidence="6">
    <location>
        <begin position="122"/>
        <end position="140"/>
    </location>
</feature>
<organism evidence="7 8">
    <name type="scientific">Streptococcus henryi</name>
    <dbReference type="NCBI Taxonomy" id="439219"/>
    <lineage>
        <taxon>Bacteria</taxon>
        <taxon>Bacillati</taxon>
        <taxon>Bacillota</taxon>
        <taxon>Bacilli</taxon>
        <taxon>Lactobacillales</taxon>
        <taxon>Streptococcaceae</taxon>
        <taxon>Streptococcus</taxon>
    </lineage>
</organism>
<keyword evidence="3 6" id="KW-0812">Transmembrane</keyword>
<dbReference type="InterPro" id="IPR024923">
    <property type="entry name" value="PG_synth_SpoVB"/>
</dbReference>
<dbReference type="STRING" id="439219.SAMN02910293_01668"/>
<dbReference type="AlphaFoldDB" id="A0A1G6CL21"/>
<keyword evidence="5 6" id="KW-0472">Membrane</keyword>
<feature type="transmembrane region" description="Helical" evidence="6">
    <location>
        <begin position="524"/>
        <end position="546"/>
    </location>
</feature>
<feature type="transmembrane region" description="Helical" evidence="6">
    <location>
        <begin position="83"/>
        <end position="101"/>
    </location>
</feature>
<feature type="transmembrane region" description="Helical" evidence="6">
    <location>
        <begin position="226"/>
        <end position="244"/>
    </location>
</feature>
<evidence type="ECO:0000256" key="4">
    <source>
        <dbReference type="ARBA" id="ARBA00022989"/>
    </source>
</evidence>
<dbReference type="InterPro" id="IPR002797">
    <property type="entry name" value="Polysacc_synth"/>
</dbReference>
<dbReference type="EMBL" id="FMXP01000023">
    <property type="protein sequence ID" value="SDB33581.1"/>
    <property type="molecule type" value="Genomic_DNA"/>
</dbReference>
<accession>A0A1G6CL21</accession>
<dbReference type="eggNOG" id="COG2244">
    <property type="taxonomic scope" value="Bacteria"/>
</dbReference>
<proteinExistence type="predicted"/>
<evidence type="ECO:0000313" key="7">
    <source>
        <dbReference type="EMBL" id="SDB33581.1"/>
    </source>
</evidence>
<feature type="transmembrane region" description="Helical" evidence="6">
    <location>
        <begin position="398"/>
        <end position="418"/>
    </location>
</feature>
<feature type="transmembrane region" description="Helical" evidence="6">
    <location>
        <begin position="42"/>
        <end position="63"/>
    </location>
</feature>
<dbReference type="CDD" id="cd13124">
    <property type="entry name" value="MATE_SpoVB_like"/>
    <property type="match status" value="1"/>
</dbReference>